<feature type="transmembrane region" description="Helical" evidence="9">
    <location>
        <begin position="68"/>
        <end position="91"/>
    </location>
</feature>
<comment type="similarity">
    <text evidence="2 9">Belongs to the SWEET sugar transporter family.</text>
</comment>
<gene>
    <name evidence="10" type="ORF">HS088_TW12G01100</name>
</gene>
<dbReference type="Proteomes" id="UP000593562">
    <property type="component" value="Unassembled WGS sequence"/>
</dbReference>
<dbReference type="PANTHER" id="PTHR10791:SF142">
    <property type="entry name" value="BIDIRECTIONAL SUGAR TRANSPORTER SWEET16"/>
    <property type="match status" value="1"/>
</dbReference>
<evidence type="ECO:0000256" key="3">
    <source>
        <dbReference type="ARBA" id="ARBA00022448"/>
    </source>
</evidence>
<comment type="caution">
    <text evidence="10">The sequence shown here is derived from an EMBL/GenBank/DDBJ whole genome shotgun (WGS) entry which is preliminary data.</text>
</comment>
<dbReference type="InterPro" id="IPR047664">
    <property type="entry name" value="SWEET"/>
</dbReference>
<dbReference type="Gene3D" id="1.20.1280.290">
    <property type="match status" value="2"/>
</dbReference>
<dbReference type="FunFam" id="1.20.1280.290:FF:000001">
    <property type="entry name" value="Bidirectional sugar transporter SWEET"/>
    <property type="match status" value="1"/>
</dbReference>
<feature type="transmembrane region" description="Helical" evidence="9">
    <location>
        <begin position="44"/>
        <end position="62"/>
    </location>
</feature>
<comment type="subcellular location">
    <subcellularLocation>
        <location evidence="9">Cell membrane</location>
        <topology evidence="9">Multi-pass membrane protein</topology>
    </subcellularLocation>
    <subcellularLocation>
        <location evidence="1">Endomembrane system</location>
        <topology evidence="1">Multi-pass membrane protein</topology>
    </subcellularLocation>
</comment>
<evidence type="ECO:0000256" key="5">
    <source>
        <dbReference type="ARBA" id="ARBA00022692"/>
    </source>
</evidence>
<evidence type="ECO:0000256" key="9">
    <source>
        <dbReference type="RuleBase" id="RU910715"/>
    </source>
</evidence>
<accession>A0A7J7D0X8</accession>
<evidence type="ECO:0000313" key="11">
    <source>
        <dbReference type="Proteomes" id="UP000593562"/>
    </source>
</evidence>
<proteinExistence type="inferred from homology"/>
<feature type="transmembrane region" description="Helical" evidence="9">
    <location>
        <begin position="163"/>
        <end position="185"/>
    </location>
</feature>
<dbReference type="GO" id="GO:0051260">
    <property type="term" value="P:protein homooligomerization"/>
    <property type="evidence" value="ECO:0007669"/>
    <property type="project" value="UniProtKB-ARBA"/>
</dbReference>
<feature type="transmembrane region" description="Helical" evidence="9">
    <location>
        <begin position="6"/>
        <end position="23"/>
    </location>
</feature>
<dbReference type="GO" id="GO:0051119">
    <property type="term" value="F:sugar transmembrane transporter activity"/>
    <property type="evidence" value="ECO:0007669"/>
    <property type="project" value="InterPro"/>
</dbReference>
<dbReference type="PANTHER" id="PTHR10791">
    <property type="entry name" value="RAG1-ACTIVATING PROTEIN 1"/>
    <property type="match status" value="1"/>
</dbReference>
<keyword evidence="6" id="KW-0677">Repeat</keyword>
<keyword evidence="11" id="KW-1185">Reference proteome</keyword>
<keyword evidence="5 9" id="KW-0812">Transmembrane</keyword>
<dbReference type="EMBL" id="JAAARO010000012">
    <property type="protein sequence ID" value="KAF5739889.1"/>
    <property type="molecule type" value="Genomic_DNA"/>
</dbReference>
<protein>
    <recommendedName>
        <fullName evidence="9">Bidirectional sugar transporter SWEET</fullName>
    </recommendedName>
</protein>
<evidence type="ECO:0000313" key="10">
    <source>
        <dbReference type="EMBL" id="KAF5739889.1"/>
    </source>
</evidence>
<dbReference type="OrthoDB" id="409725at2759"/>
<dbReference type="GO" id="GO:0005886">
    <property type="term" value="C:plasma membrane"/>
    <property type="evidence" value="ECO:0007669"/>
    <property type="project" value="UniProtKB-SubCell"/>
</dbReference>
<evidence type="ECO:0000256" key="4">
    <source>
        <dbReference type="ARBA" id="ARBA00022597"/>
    </source>
</evidence>
<name>A0A7J7D0X8_TRIWF</name>
<keyword evidence="8 9" id="KW-0472">Membrane</keyword>
<evidence type="ECO:0000256" key="1">
    <source>
        <dbReference type="ARBA" id="ARBA00004127"/>
    </source>
</evidence>
<evidence type="ECO:0000256" key="2">
    <source>
        <dbReference type="ARBA" id="ARBA00007809"/>
    </source>
</evidence>
<feature type="transmembrane region" description="Helical" evidence="9">
    <location>
        <begin position="191"/>
        <end position="212"/>
    </location>
</feature>
<keyword evidence="4 9" id="KW-0762">Sugar transport</keyword>
<comment type="function">
    <text evidence="9">Mediates both low-affinity uptake and efflux of sugar across the membrane.</text>
</comment>
<dbReference type="InParanoid" id="A0A7J7D0X8"/>
<evidence type="ECO:0000256" key="7">
    <source>
        <dbReference type="ARBA" id="ARBA00022989"/>
    </source>
</evidence>
<dbReference type="AlphaFoldDB" id="A0A7J7D0X8"/>
<dbReference type="GO" id="GO:0012505">
    <property type="term" value="C:endomembrane system"/>
    <property type="evidence" value="ECO:0007669"/>
    <property type="project" value="UniProtKB-SubCell"/>
</dbReference>
<organism evidence="10 11">
    <name type="scientific">Tripterygium wilfordii</name>
    <name type="common">Thunder God vine</name>
    <dbReference type="NCBI Taxonomy" id="458696"/>
    <lineage>
        <taxon>Eukaryota</taxon>
        <taxon>Viridiplantae</taxon>
        <taxon>Streptophyta</taxon>
        <taxon>Embryophyta</taxon>
        <taxon>Tracheophyta</taxon>
        <taxon>Spermatophyta</taxon>
        <taxon>Magnoliopsida</taxon>
        <taxon>eudicotyledons</taxon>
        <taxon>Gunneridae</taxon>
        <taxon>Pentapetalae</taxon>
        <taxon>rosids</taxon>
        <taxon>fabids</taxon>
        <taxon>Celastrales</taxon>
        <taxon>Celastraceae</taxon>
        <taxon>Tripterygium</taxon>
    </lineage>
</organism>
<evidence type="ECO:0000256" key="6">
    <source>
        <dbReference type="ARBA" id="ARBA00022737"/>
    </source>
</evidence>
<dbReference type="InterPro" id="IPR004316">
    <property type="entry name" value="SWEET_rpt"/>
</dbReference>
<dbReference type="Pfam" id="PF03083">
    <property type="entry name" value="MtN3_slv"/>
    <property type="match status" value="2"/>
</dbReference>
<keyword evidence="3 9" id="KW-0813">Transport</keyword>
<keyword evidence="7 9" id="KW-1133">Transmembrane helix</keyword>
<dbReference type="FunFam" id="1.20.1280.290:FF:000002">
    <property type="entry name" value="Bidirectional sugar transporter SWEET"/>
    <property type="match status" value="1"/>
</dbReference>
<feature type="transmembrane region" description="Helical" evidence="9">
    <location>
        <begin position="103"/>
        <end position="124"/>
    </location>
</feature>
<sequence length="301" mass="33599">MAALSLSFIIGVIGNIISLLVFTSPIKTFWQVVKKKSTENYRGVPYITTLLSTCLWSFYGILKPKDGVLIVTINGAGAVLQLIYVTLFLVYAPRDKKIKTAKLVGILNIGFLGAVIAVALLAIHNFYIRMTFVGVVCCGLTIGMYASPLSVMRTVMVTKSVKYMPFFLSFFLFLNGGVWSIYAVLVRDIYLGVPNAIGFVFGSAQLILYTVYKNKSRKPAEEDEDVDSVHLVNVEKLVIEDDEEANMSKNRRLSKGKSLPKPSFTRQYSLQKLVKTLSMNKYELHSVWANQDDLEIGHTPQ</sequence>
<reference evidence="10 11" key="1">
    <citation type="journal article" date="2020" name="Nat. Commun.">
        <title>Genome of Tripterygium wilfordii and identification of cytochrome P450 involved in triptolide biosynthesis.</title>
        <authorList>
            <person name="Tu L."/>
            <person name="Su P."/>
            <person name="Zhang Z."/>
            <person name="Gao L."/>
            <person name="Wang J."/>
            <person name="Hu T."/>
            <person name="Zhou J."/>
            <person name="Zhang Y."/>
            <person name="Zhao Y."/>
            <person name="Liu Y."/>
            <person name="Song Y."/>
            <person name="Tong Y."/>
            <person name="Lu Y."/>
            <person name="Yang J."/>
            <person name="Xu C."/>
            <person name="Jia M."/>
            <person name="Peters R.J."/>
            <person name="Huang L."/>
            <person name="Gao W."/>
        </authorList>
    </citation>
    <scope>NUCLEOTIDE SEQUENCE [LARGE SCALE GENOMIC DNA]</scope>
    <source>
        <strain evidence="11">cv. XIE 37</strain>
        <tissue evidence="10">Leaf</tissue>
    </source>
</reference>
<evidence type="ECO:0000256" key="8">
    <source>
        <dbReference type="ARBA" id="ARBA00023136"/>
    </source>
</evidence>
<feature type="transmembrane region" description="Helical" evidence="9">
    <location>
        <begin position="130"/>
        <end position="151"/>
    </location>
</feature>